<evidence type="ECO:0000256" key="1">
    <source>
        <dbReference type="SAM" id="Phobius"/>
    </source>
</evidence>
<name>A0A6C0CJL3_9ZZZZ</name>
<evidence type="ECO:0000313" key="2">
    <source>
        <dbReference type="EMBL" id="QHT03705.1"/>
    </source>
</evidence>
<keyword evidence="1" id="KW-0812">Transmembrane</keyword>
<keyword evidence="1" id="KW-1133">Transmembrane helix</keyword>
<proteinExistence type="predicted"/>
<reference evidence="2" key="1">
    <citation type="journal article" date="2020" name="Nature">
        <title>Giant virus diversity and host interactions through global metagenomics.</title>
        <authorList>
            <person name="Schulz F."/>
            <person name="Roux S."/>
            <person name="Paez-Espino D."/>
            <person name="Jungbluth S."/>
            <person name="Walsh D.A."/>
            <person name="Denef V.J."/>
            <person name="McMahon K.D."/>
            <person name="Konstantinidis K.T."/>
            <person name="Eloe-Fadrosh E.A."/>
            <person name="Kyrpides N.C."/>
            <person name="Woyke T."/>
        </authorList>
    </citation>
    <scope>NUCLEOTIDE SEQUENCE</scope>
    <source>
        <strain evidence="2">GVMAG-M-3300021120-1</strain>
    </source>
</reference>
<feature type="transmembrane region" description="Helical" evidence="1">
    <location>
        <begin position="367"/>
        <end position="388"/>
    </location>
</feature>
<feature type="transmembrane region" description="Helical" evidence="1">
    <location>
        <begin position="395"/>
        <end position="412"/>
    </location>
</feature>
<keyword evidence="1" id="KW-0472">Membrane</keyword>
<dbReference type="EMBL" id="MN739416">
    <property type="protein sequence ID" value="QHT03705.1"/>
    <property type="molecule type" value="Genomic_DNA"/>
</dbReference>
<sequence length="434" mass="46830">MTDFQSAFDKPTTAINNTLSTQVSSAQTWSNVPGALVKAASSSSGYVWGYNSGFDVWKCSVPCTGNWSKINIPKAGNILDMTVDDTTVYFLFSDGSKCSLVYGPASSKDGTSFVTIILSIGADKLFSTHTYLWLQDPVGAKQKLPKPVTMANMLPVADKTVMITSASSTTLYGKMIATGQLVKTDETLSTAWQPISGLSTLNNSKLIGDNDSLSALYILDPTNKAYKCVGDCSTNQQLAPFDTGNMPAMNITGDPSNKQVWLTSTSNGPNGNIFNKIEGSNYSDILNVITPLDKTRSGVIDDATKQYKQQTDVMSANNQLVNFRSSLDNWLTSILPVSLTNGTSNADAQKIQQDTQQTSAQLDQINYISPILIKLIITFCVGILAYLVFGFIGPMVNVVVIAILIVGFYVSLNNDIKLPPLLSPRLQFSWGTSS</sequence>
<dbReference type="AlphaFoldDB" id="A0A6C0CJL3"/>
<organism evidence="2">
    <name type="scientific">viral metagenome</name>
    <dbReference type="NCBI Taxonomy" id="1070528"/>
    <lineage>
        <taxon>unclassified sequences</taxon>
        <taxon>metagenomes</taxon>
        <taxon>organismal metagenomes</taxon>
    </lineage>
</organism>
<protein>
    <submittedName>
        <fullName evidence="2">Uncharacterized protein</fullName>
    </submittedName>
</protein>
<accession>A0A6C0CJL3</accession>